<gene>
    <name evidence="1" type="ORF">BB558_007514</name>
</gene>
<protein>
    <submittedName>
        <fullName evidence="1">Uncharacterized protein</fullName>
    </submittedName>
</protein>
<feature type="non-terminal residue" evidence="1">
    <location>
        <position position="1"/>
    </location>
</feature>
<dbReference type="EMBL" id="MBFU01001254">
    <property type="protein sequence ID" value="PVZ96566.1"/>
    <property type="molecule type" value="Genomic_DNA"/>
</dbReference>
<sequence length="384" mass="41919">SSSDSSCPNSVSIPDRYFDNKGKFKPYDLTTPVMIPCDTSAFSVSFDVTSDSDFFVAFTQTDGYYGSGGVVETQIGIVSGTNSVRKGRYAQTKRSLLTKRSVSAPVTLTYDGSILSIIVNGTKVLNYTVKNFNIKQFYMVPYSGTARVSNMVISCASIRFKINGVDCLCTDDGSSQCTGITYSPEKYKQCLNEHSGNAAFKLGEIDCFCLQDGTIQCLNIEQSPNRYQQCLRDHGGKAAFKDNGKDCFCIQDGTTLCSDPPKPTPTPAPITYQQCLRDHDGKSSFDINGSICSCNLDGTMQCPYIIPSAEKYKQCLNEHNGKAAFNLTGLSCFCLQDGTIQCLGKEQYPNTYQRCLRNNAGLAAFKLSGKDCFCIQDGTVQCTS</sequence>
<reference evidence="1 2" key="1">
    <citation type="journal article" date="2018" name="MBio">
        <title>Comparative Genomics Reveals the Core Gene Toolbox for the Fungus-Insect Symbiosis.</title>
        <authorList>
            <person name="Wang Y."/>
            <person name="Stata M."/>
            <person name="Wang W."/>
            <person name="Stajich J.E."/>
            <person name="White M.M."/>
            <person name="Moncalvo J.M."/>
        </authorList>
    </citation>
    <scope>NUCLEOTIDE SEQUENCE [LARGE SCALE GENOMIC DNA]</scope>
    <source>
        <strain evidence="1 2">AUS-126-30</strain>
    </source>
</reference>
<dbReference type="AlphaFoldDB" id="A0A2U1IUT8"/>
<comment type="caution">
    <text evidence="1">The sequence shown here is derived from an EMBL/GenBank/DDBJ whole genome shotgun (WGS) entry which is preliminary data.</text>
</comment>
<dbReference type="Proteomes" id="UP000245591">
    <property type="component" value="Unassembled WGS sequence"/>
</dbReference>
<accession>A0A2U1IUT8</accession>
<organism evidence="1 2">
    <name type="scientific">Smittium angustum</name>
    <dbReference type="NCBI Taxonomy" id="133377"/>
    <lineage>
        <taxon>Eukaryota</taxon>
        <taxon>Fungi</taxon>
        <taxon>Fungi incertae sedis</taxon>
        <taxon>Zoopagomycota</taxon>
        <taxon>Kickxellomycotina</taxon>
        <taxon>Harpellomycetes</taxon>
        <taxon>Harpellales</taxon>
        <taxon>Legeriomycetaceae</taxon>
        <taxon>Smittium</taxon>
    </lineage>
</organism>
<name>A0A2U1IUT8_SMIAN</name>
<evidence type="ECO:0000313" key="2">
    <source>
        <dbReference type="Proteomes" id="UP000245591"/>
    </source>
</evidence>
<evidence type="ECO:0000313" key="1">
    <source>
        <dbReference type="EMBL" id="PVZ96566.1"/>
    </source>
</evidence>
<proteinExistence type="predicted"/>
<keyword evidence="2" id="KW-1185">Reference proteome</keyword>